<dbReference type="InterPro" id="IPR029058">
    <property type="entry name" value="AB_hydrolase_fold"/>
</dbReference>
<organism evidence="1 2">
    <name type="scientific">Lachancea fermentati</name>
    <name type="common">Zygosaccharomyces fermentati</name>
    <dbReference type="NCBI Taxonomy" id="4955"/>
    <lineage>
        <taxon>Eukaryota</taxon>
        <taxon>Fungi</taxon>
        <taxon>Dikarya</taxon>
        <taxon>Ascomycota</taxon>
        <taxon>Saccharomycotina</taxon>
        <taxon>Saccharomycetes</taxon>
        <taxon>Saccharomycetales</taxon>
        <taxon>Saccharomycetaceae</taxon>
        <taxon>Lachancea</taxon>
    </lineage>
</organism>
<dbReference type="EMBL" id="LT598486">
    <property type="protein sequence ID" value="SCW03089.1"/>
    <property type="molecule type" value="Genomic_DNA"/>
</dbReference>
<protein>
    <submittedName>
        <fullName evidence="1">LAFE_0G02696g1_1</fullName>
    </submittedName>
</protein>
<dbReference type="Gene3D" id="3.40.50.1820">
    <property type="entry name" value="alpha/beta hydrolase"/>
    <property type="match status" value="1"/>
</dbReference>
<accession>A0A1G4MGY2</accession>
<dbReference type="Proteomes" id="UP000190831">
    <property type="component" value="Chromosome G"/>
</dbReference>
<keyword evidence="2" id="KW-1185">Reference proteome</keyword>
<name>A0A1G4MGY2_LACFM</name>
<dbReference type="OrthoDB" id="5592486at2759"/>
<gene>
    <name evidence="1" type="ORF">LAFE_0G02696G</name>
</gene>
<evidence type="ECO:0000313" key="2">
    <source>
        <dbReference type="Proteomes" id="UP000190831"/>
    </source>
</evidence>
<dbReference type="AlphaFoldDB" id="A0A1G4MGY2"/>
<evidence type="ECO:0000313" key="1">
    <source>
        <dbReference type="EMBL" id="SCW03089.1"/>
    </source>
</evidence>
<dbReference type="SUPFAM" id="SSF53474">
    <property type="entry name" value="alpha/beta-Hydrolases"/>
    <property type="match status" value="1"/>
</dbReference>
<proteinExistence type="predicted"/>
<dbReference type="OMA" id="WGDYKGT"/>
<sequence>MLESLSTPLWPSCFQLLKSQIYHKSKGKPRGPSLLASSGKCSDQQLSNFTRLYFKSLKRDQIESDEIIIRSIPNCERFSAPKNPIVFCHGLSGFDKLLLIPSISQLTRILRNNISLNNVDLIDDDDDTYEPATKSLLEIEYWIGIKQALEAKGCTVLTAKVSSFGSIEERAHELNSFIEKETRKLRKSATAEEVYNSPDSNSRNLSEERIKVNLIAHSMGGLDCRYLISRIPNKNFEVASLTTVCTPHKGSEMADYVINLFKEIRKGLPIDSSVKLLPPAFYQLTTYYMKHFNDITPDDPNVSYFSYGACFKPKWFNVFYTSWRIIYNATHGEPNDGMVSVKSSKWGKYLGTLQNTDHLDIINWKNVLQQEMAIKLSGSSEEVQKKLEPKIDVVAFYLSIADNLAKQGF</sequence>
<dbReference type="Pfam" id="PF02089">
    <property type="entry name" value="Palm_thioest"/>
    <property type="match status" value="1"/>
</dbReference>
<dbReference type="PANTHER" id="PTHR11440">
    <property type="entry name" value="LECITHIN-CHOLESTEROL ACYLTRANSFERASE-RELATED"/>
    <property type="match status" value="1"/>
</dbReference>
<dbReference type="STRING" id="4955.A0A1G4MGY2"/>
<reference evidence="1 2" key="1">
    <citation type="submission" date="2016-03" db="EMBL/GenBank/DDBJ databases">
        <authorList>
            <person name="Devillers H."/>
        </authorList>
    </citation>
    <scope>NUCLEOTIDE SEQUENCE [LARGE SCALE GENOMIC DNA]</scope>
    <source>
        <strain evidence="1">CBS 6772</strain>
    </source>
</reference>